<dbReference type="PROSITE" id="PS00086">
    <property type="entry name" value="CYTOCHROME_P450"/>
    <property type="match status" value="1"/>
</dbReference>
<dbReference type="InterPro" id="IPR002403">
    <property type="entry name" value="Cyt_P450_E_grp-IV"/>
</dbReference>
<dbReference type="AlphaFoldDB" id="A0A2N6NB08"/>
<accession>A0A2N6NB08</accession>
<dbReference type="InterPro" id="IPR017972">
    <property type="entry name" value="Cyt_P450_CS"/>
</dbReference>
<evidence type="ECO:0000256" key="5">
    <source>
        <dbReference type="ARBA" id="ARBA00023004"/>
    </source>
</evidence>
<dbReference type="GO" id="GO:0016705">
    <property type="term" value="F:oxidoreductase activity, acting on paired donors, with incorporation or reduction of molecular oxygen"/>
    <property type="evidence" value="ECO:0007669"/>
    <property type="project" value="InterPro"/>
</dbReference>
<keyword evidence="8" id="KW-0560">Oxidoreductase</keyword>
<dbReference type="Proteomes" id="UP000235728">
    <property type="component" value="Unassembled WGS sequence"/>
</dbReference>
<dbReference type="EMBL" id="MRVG01000013">
    <property type="protein sequence ID" value="PMB64429.1"/>
    <property type="molecule type" value="Genomic_DNA"/>
</dbReference>
<dbReference type="OMA" id="LAYCEIN"/>
<keyword evidence="3 7" id="KW-0349">Heme</keyword>
<evidence type="ECO:0000256" key="7">
    <source>
        <dbReference type="PIRSR" id="PIRSR602403-1"/>
    </source>
</evidence>
<keyword evidence="4 7" id="KW-0479">Metal-binding</keyword>
<evidence type="ECO:0000313" key="9">
    <source>
        <dbReference type="EMBL" id="PMB64429.1"/>
    </source>
</evidence>
<dbReference type="GO" id="GO:0020037">
    <property type="term" value="F:heme binding"/>
    <property type="evidence" value="ECO:0007669"/>
    <property type="project" value="InterPro"/>
</dbReference>
<dbReference type="InterPro" id="IPR050121">
    <property type="entry name" value="Cytochrome_P450_monoxygenase"/>
</dbReference>
<dbReference type="InterPro" id="IPR001128">
    <property type="entry name" value="Cyt_P450"/>
</dbReference>
<dbReference type="InterPro" id="IPR036396">
    <property type="entry name" value="Cyt_P450_sf"/>
</dbReference>
<dbReference type="GO" id="GO:0004497">
    <property type="term" value="F:monooxygenase activity"/>
    <property type="evidence" value="ECO:0007669"/>
    <property type="project" value="UniProtKB-KW"/>
</dbReference>
<gene>
    <name evidence="9" type="primary">TRI4_0</name>
    <name evidence="9" type="ORF">BM221_009817</name>
</gene>
<dbReference type="PRINTS" id="PR00465">
    <property type="entry name" value="EP450IV"/>
</dbReference>
<evidence type="ECO:0000256" key="8">
    <source>
        <dbReference type="RuleBase" id="RU000461"/>
    </source>
</evidence>
<evidence type="ECO:0000256" key="4">
    <source>
        <dbReference type="ARBA" id="ARBA00022723"/>
    </source>
</evidence>
<dbReference type="SUPFAM" id="SSF48264">
    <property type="entry name" value="Cytochrome P450"/>
    <property type="match status" value="1"/>
</dbReference>
<reference evidence="9 10" key="1">
    <citation type="journal article" date="2016" name="Appl. Microbiol. Biotechnol.">
        <title>Characterization of T-DNA insertion mutants with decreased virulence in the entomopathogenic fungus Beauveria bassiana JEF-007.</title>
        <authorList>
            <person name="Kim S."/>
            <person name="Lee S.J."/>
            <person name="Nai Y.S."/>
            <person name="Yu J.S."/>
            <person name="Lee M.R."/>
            <person name="Yang Y.T."/>
            <person name="Kim J.S."/>
        </authorList>
    </citation>
    <scope>NUCLEOTIDE SEQUENCE [LARGE SCALE GENOMIC DNA]</scope>
    <source>
        <strain evidence="9 10">JEF-007</strain>
    </source>
</reference>
<dbReference type="Gene3D" id="1.10.630.10">
    <property type="entry name" value="Cytochrome P450"/>
    <property type="match status" value="1"/>
</dbReference>
<name>A0A2N6NB08_BEABA</name>
<dbReference type="GO" id="GO:0005506">
    <property type="term" value="F:iron ion binding"/>
    <property type="evidence" value="ECO:0007669"/>
    <property type="project" value="InterPro"/>
</dbReference>
<evidence type="ECO:0000256" key="6">
    <source>
        <dbReference type="ARBA" id="ARBA00023033"/>
    </source>
</evidence>
<evidence type="ECO:0000256" key="1">
    <source>
        <dbReference type="ARBA" id="ARBA00001971"/>
    </source>
</evidence>
<comment type="similarity">
    <text evidence="2 8">Belongs to the cytochrome P450 family.</text>
</comment>
<comment type="caution">
    <text evidence="9">The sequence shown here is derived from an EMBL/GenBank/DDBJ whole genome shotgun (WGS) entry which is preliminary data.</text>
</comment>
<sequence>MHRRPRVSPSQPLAFREWVIPAGVPVGMSAYFQHRDPSIFPSPEKFMPERWLQNVTPEMQRSLVPFSKGSRHCLGMHLAYCEINFILAALFRPGGAEFSLHETDESDVKMVHDLIVPLRRLGSKGVQIRFH</sequence>
<dbReference type="PANTHER" id="PTHR24305:SF166">
    <property type="entry name" value="CYTOCHROME P450 12A4, MITOCHONDRIAL-RELATED"/>
    <property type="match status" value="1"/>
</dbReference>
<keyword evidence="6 8" id="KW-0503">Monooxygenase</keyword>
<evidence type="ECO:0000313" key="10">
    <source>
        <dbReference type="Proteomes" id="UP000235728"/>
    </source>
</evidence>
<evidence type="ECO:0000256" key="2">
    <source>
        <dbReference type="ARBA" id="ARBA00010617"/>
    </source>
</evidence>
<feature type="binding site" description="axial binding residue" evidence="7">
    <location>
        <position position="73"/>
    </location>
    <ligand>
        <name>heme</name>
        <dbReference type="ChEBI" id="CHEBI:30413"/>
    </ligand>
    <ligandPart>
        <name>Fe</name>
        <dbReference type="ChEBI" id="CHEBI:18248"/>
    </ligandPart>
</feature>
<organism evidence="9 10">
    <name type="scientific">Beauveria bassiana</name>
    <name type="common">White muscardine disease fungus</name>
    <name type="synonym">Tritirachium shiotae</name>
    <dbReference type="NCBI Taxonomy" id="176275"/>
    <lineage>
        <taxon>Eukaryota</taxon>
        <taxon>Fungi</taxon>
        <taxon>Dikarya</taxon>
        <taxon>Ascomycota</taxon>
        <taxon>Pezizomycotina</taxon>
        <taxon>Sordariomycetes</taxon>
        <taxon>Hypocreomycetidae</taxon>
        <taxon>Hypocreales</taxon>
        <taxon>Cordycipitaceae</taxon>
        <taxon>Beauveria</taxon>
    </lineage>
</organism>
<protein>
    <submittedName>
        <fullName evidence="9">Trichodiene oxygenase</fullName>
    </submittedName>
</protein>
<dbReference type="Pfam" id="PF00067">
    <property type="entry name" value="p450"/>
    <property type="match status" value="1"/>
</dbReference>
<dbReference type="PANTHER" id="PTHR24305">
    <property type="entry name" value="CYTOCHROME P450"/>
    <property type="match status" value="1"/>
</dbReference>
<keyword evidence="5 7" id="KW-0408">Iron</keyword>
<proteinExistence type="inferred from homology"/>
<evidence type="ECO:0000256" key="3">
    <source>
        <dbReference type="ARBA" id="ARBA00022617"/>
    </source>
</evidence>
<comment type="cofactor">
    <cofactor evidence="1 7">
        <name>heme</name>
        <dbReference type="ChEBI" id="CHEBI:30413"/>
    </cofactor>
</comment>